<evidence type="ECO:0000256" key="1">
    <source>
        <dbReference type="SAM" id="MobiDB-lite"/>
    </source>
</evidence>
<name>A0A846MR93_9BACT</name>
<evidence type="ECO:0000313" key="3">
    <source>
        <dbReference type="Proteomes" id="UP000537126"/>
    </source>
</evidence>
<organism evidence="2 3">
    <name type="scientific">Thermonema lapsum</name>
    <dbReference type="NCBI Taxonomy" id="28195"/>
    <lineage>
        <taxon>Bacteria</taxon>
        <taxon>Pseudomonadati</taxon>
        <taxon>Bacteroidota</taxon>
        <taxon>Cytophagia</taxon>
        <taxon>Cytophagales</taxon>
        <taxon>Thermonemataceae</taxon>
        <taxon>Thermonema</taxon>
    </lineage>
</organism>
<feature type="region of interest" description="Disordered" evidence="1">
    <location>
        <begin position="98"/>
        <end position="118"/>
    </location>
</feature>
<evidence type="ECO:0000313" key="2">
    <source>
        <dbReference type="EMBL" id="NIK74178.1"/>
    </source>
</evidence>
<feature type="compositionally biased region" description="Basic and acidic residues" evidence="1">
    <location>
        <begin position="101"/>
        <end position="118"/>
    </location>
</feature>
<gene>
    <name evidence="2" type="ORF">FHS56_001691</name>
</gene>
<comment type="caution">
    <text evidence="2">The sequence shown here is derived from an EMBL/GenBank/DDBJ whole genome shotgun (WGS) entry which is preliminary data.</text>
</comment>
<sequence>MQEVVKKFIYTSVGLVSITAETLKQTVDKLVEESKLSSDEGKKIVDEFLKNTETKREEFETQLQSLVEKVSKKLKFVTEDDLNEVLKRVEKLEAALAANKTEAEKTSSKSQKSAEAKA</sequence>
<accession>A0A846MR93</accession>
<dbReference type="AlphaFoldDB" id="A0A846MR93"/>
<reference evidence="2 3" key="1">
    <citation type="submission" date="2020-03" db="EMBL/GenBank/DDBJ databases">
        <title>Genomic Encyclopedia of Type Strains, Phase IV (KMG-IV): sequencing the most valuable type-strain genomes for metagenomic binning, comparative biology and taxonomic classification.</title>
        <authorList>
            <person name="Goeker M."/>
        </authorList>
    </citation>
    <scope>NUCLEOTIDE SEQUENCE [LARGE SCALE GENOMIC DNA]</scope>
    <source>
        <strain evidence="2 3">DSM 5718</strain>
    </source>
</reference>
<dbReference type="Proteomes" id="UP000537126">
    <property type="component" value="Unassembled WGS sequence"/>
</dbReference>
<protein>
    <submittedName>
        <fullName evidence="2">Polyhydroxyalkanoate synthesis regulator phasin</fullName>
    </submittedName>
</protein>
<keyword evidence="3" id="KW-1185">Reference proteome</keyword>
<dbReference type="EMBL" id="JAASRN010000002">
    <property type="protein sequence ID" value="NIK74178.1"/>
    <property type="molecule type" value="Genomic_DNA"/>
</dbReference>
<proteinExistence type="predicted"/>